<evidence type="ECO:0000313" key="9">
    <source>
        <dbReference type="Proteomes" id="UP000050482"/>
    </source>
</evidence>
<dbReference type="GO" id="GO:0045892">
    <property type="term" value="P:negative regulation of DNA-templated transcription"/>
    <property type="evidence" value="ECO:0007669"/>
    <property type="project" value="UniProtKB-ARBA"/>
</dbReference>
<dbReference type="Pfam" id="PF01614">
    <property type="entry name" value="IclR_C"/>
    <property type="match status" value="1"/>
</dbReference>
<keyword evidence="2" id="KW-0238">DNA-binding</keyword>
<gene>
    <name evidence="8" type="ORF">AN477_00455</name>
</gene>
<evidence type="ECO:0000256" key="4">
    <source>
        <dbReference type="ARBA" id="ARBA00058938"/>
    </source>
</evidence>
<dbReference type="InterPro" id="IPR014757">
    <property type="entry name" value="Tscrpt_reg_IclR_C"/>
</dbReference>
<dbReference type="InterPro" id="IPR050707">
    <property type="entry name" value="HTH_MetabolicPath_Reg"/>
</dbReference>
<dbReference type="GO" id="GO:0003700">
    <property type="term" value="F:DNA-binding transcription factor activity"/>
    <property type="evidence" value="ECO:0007669"/>
    <property type="project" value="TreeGrafter"/>
</dbReference>
<evidence type="ECO:0000259" key="6">
    <source>
        <dbReference type="PROSITE" id="PS51077"/>
    </source>
</evidence>
<dbReference type="SMART" id="SM00346">
    <property type="entry name" value="HTH_ICLR"/>
    <property type="match status" value="1"/>
</dbReference>
<dbReference type="RefSeq" id="WP_054967222.1">
    <property type="nucleotide sequence ID" value="NZ_LJCO01000008.1"/>
</dbReference>
<keyword evidence="1" id="KW-0805">Transcription regulation</keyword>
<organism evidence="8 9">
    <name type="scientific">Alicyclobacillus ferrooxydans</name>
    <dbReference type="NCBI Taxonomy" id="471514"/>
    <lineage>
        <taxon>Bacteria</taxon>
        <taxon>Bacillati</taxon>
        <taxon>Bacillota</taxon>
        <taxon>Bacilli</taxon>
        <taxon>Bacillales</taxon>
        <taxon>Alicyclobacillaceae</taxon>
        <taxon>Alicyclobacillus</taxon>
    </lineage>
</organism>
<dbReference type="InterPro" id="IPR036390">
    <property type="entry name" value="WH_DNA-bd_sf"/>
</dbReference>
<keyword evidence="9" id="KW-1185">Reference proteome</keyword>
<dbReference type="FunFam" id="1.10.10.10:FF:000056">
    <property type="entry name" value="IclR family transcriptional regulator"/>
    <property type="match status" value="1"/>
</dbReference>
<reference evidence="8 9" key="1">
    <citation type="submission" date="2015-09" db="EMBL/GenBank/DDBJ databases">
        <title>Draft genome sequence of Alicyclobacillus ferrooxydans DSM 22381.</title>
        <authorList>
            <person name="Hemp J."/>
        </authorList>
    </citation>
    <scope>NUCLEOTIDE SEQUENCE [LARGE SCALE GENOMIC DNA]</scope>
    <source>
        <strain evidence="8 9">TC-34</strain>
    </source>
</reference>
<dbReference type="OrthoDB" id="9791752at2"/>
<keyword evidence="3" id="KW-0804">Transcription</keyword>
<comment type="function">
    <text evidence="4">May be an activator protein for the gylABX operon.</text>
</comment>
<dbReference type="Pfam" id="PF09339">
    <property type="entry name" value="HTH_IclR"/>
    <property type="match status" value="1"/>
</dbReference>
<dbReference type="InterPro" id="IPR029016">
    <property type="entry name" value="GAF-like_dom_sf"/>
</dbReference>
<dbReference type="PROSITE" id="PS51077">
    <property type="entry name" value="HTH_ICLR"/>
    <property type="match status" value="1"/>
</dbReference>
<dbReference type="STRING" id="471514.AN477_00455"/>
<dbReference type="InterPro" id="IPR005471">
    <property type="entry name" value="Tscrpt_reg_IclR_N"/>
</dbReference>
<evidence type="ECO:0000259" key="7">
    <source>
        <dbReference type="PROSITE" id="PS51078"/>
    </source>
</evidence>
<feature type="domain" description="IclR-ED" evidence="7">
    <location>
        <begin position="79"/>
        <end position="264"/>
    </location>
</feature>
<evidence type="ECO:0000256" key="3">
    <source>
        <dbReference type="ARBA" id="ARBA00023163"/>
    </source>
</evidence>
<dbReference type="AlphaFoldDB" id="A0A0P9D0C9"/>
<evidence type="ECO:0000256" key="1">
    <source>
        <dbReference type="ARBA" id="ARBA00023015"/>
    </source>
</evidence>
<evidence type="ECO:0000256" key="2">
    <source>
        <dbReference type="ARBA" id="ARBA00023125"/>
    </source>
</evidence>
<dbReference type="Proteomes" id="UP000050482">
    <property type="component" value="Unassembled WGS sequence"/>
</dbReference>
<dbReference type="PANTHER" id="PTHR30136:SF35">
    <property type="entry name" value="HTH-TYPE TRANSCRIPTIONAL REGULATOR RV1719"/>
    <property type="match status" value="1"/>
</dbReference>
<dbReference type="PROSITE" id="PS51078">
    <property type="entry name" value="ICLR_ED"/>
    <property type="match status" value="1"/>
</dbReference>
<dbReference type="GO" id="GO:0003677">
    <property type="term" value="F:DNA binding"/>
    <property type="evidence" value="ECO:0007669"/>
    <property type="project" value="UniProtKB-KW"/>
</dbReference>
<sequence length="264" mass="29604">MPDDLQQSQSHPQSTVRAVERAMDILLCFSKSEGGLTLSEIAREVDLHKSTVHRLLTSLQAKGFVRKYPHSDRYSLGWSVLELMSGIYQSDELSSIVLPEITHLRDSTGETVVLYVRSGYDRIRIQTVESNKPGHKPLDIGRTYPLYVGASGKVLLAYSDEQLIAEVMSDPRFVKHMDKAKLPTAAYDNFREELRKVKERGYATSFRERDADSSAMAVPIYGRNNFLAALSVSGSADRLTLAVMESIRETVLRSAQLISRLLSH</sequence>
<evidence type="ECO:0000256" key="5">
    <source>
        <dbReference type="ARBA" id="ARBA00070406"/>
    </source>
</evidence>
<dbReference type="PATRIC" id="fig|471514.4.peg.60"/>
<dbReference type="InterPro" id="IPR036388">
    <property type="entry name" value="WH-like_DNA-bd_sf"/>
</dbReference>
<name>A0A0P9D0C9_9BACL</name>
<dbReference type="SUPFAM" id="SSF46785">
    <property type="entry name" value="Winged helix' DNA-binding domain"/>
    <property type="match status" value="1"/>
</dbReference>
<dbReference type="PANTHER" id="PTHR30136">
    <property type="entry name" value="HELIX-TURN-HELIX TRANSCRIPTIONAL REGULATOR, ICLR FAMILY"/>
    <property type="match status" value="1"/>
</dbReference>
<dbReference type="Gene3D" id="1.10.10.10">
    <property type="entry name" value="Winged helix-like DNA-binding domain superfamily/Winged helix DNA-binding domain"/>
    <property type="match status" value="1"/>
</dbReference>
<evidence type="ECO:0000313" key="8">
    <source>
        <dbReference type="EMBL" id="KPV45473.1"/>
    </source>
</evidence>
<accession>A0A0P9D0C9</accession>
<proteinExistence type="predicted"/>
<dbReference type="Gene3D" id="3.30.450.40">
    <property type="match status" value="1"/>
</dbReference>
<dbReference type="SUPFAM" id="SSF55781">
    <property type="entry name" value="GAF domain-like"/>
    <property type="match status" value="1"/>
</dbReference>
<comment type="caution">
    <text evidence="8">The sequence shown here is derived from an EMBL/GenBank/DDBJ whole genome shotgun (WGS) entry which is preliminary data.</text>
</comment>
<protein>
    <recommendedName>
        <fullName evidence="5">Glycerol operon regulatory protein</fullName>
    </recommendedName>
</protein>
<dbReference type="EMBL" id="LJCO01000008">
    <property type="protein sequence ID" value="KPV45473.1"/>
    <property type="molecule type" value="Genomic_DNA"/>
</dbReference>
<feature type="domain" description="HTH iclR-type" evidence="6">
    <location>
        <begin position="16"/>
        <end position="78"/>
    </location>
</feature>